<keyword evidence="7 16" id="KW-1133">Transmembrane helix</keyword>
<organism evidence="17">
    <name type="scientific">Xiphophorus couchianus</name>
    <name type="common">Monterrey platyfish</name>
    <dbReference type="NCBI Taxonomy" id="32473"/>
    <lineage>
        <taxon>Eukaryota</taxon>
        <taxon>Metazoa</taxon>
        <taxon>Chordata</taxon>
        <taxon>Craniata</taxon>
        <taxon>Vertebrata</taxon>
        <taxon>Euteleostomi</taxon>
        <taxon>Actinopterygii</taxon>
        <taxon>Neopterygii</taxon>
        <taxon>Teleostei</taxon>
        <taxon>Neoteleostei</taxon>
        <taxon>Acanthomorphata</taxon>
        <taxon>Ovalentaria</taxon>
        <taxon>Atherinomorphae</taxon>
        <taxon>Cyprinodontiformes</taxon>
        <taxon>Poeciliidae</taxon>
        <taxon>Poeciliinae</taxon>
        <taxon>Xiphophorus</taxon>
    </lineage>
</organism>
<dbReference type="PANTHER" id="PTHR39937">
    <property type="entry name" value="ATP SYNTHASE PROTEIN 8"/>
    <property type="match status" value="1"/>
</dbReference>
<evidence type="ECO:0000256" key="3">
    <source>
        <dbReference type="ARBA" id="ARBA00022448"/>
    </source>
</evidence>
<evidence type="ECO:0000256" key="2">
    <source>
        <dbReference type="ARBA" id="ARBA00008892"/>
    </source>
</evidence>
<keyword evidence="5 14" id="KW-0812">Transmembrane</keyword>
<evidence type="ECO:0000256" key="16">
    <source>
        <dbReference type="SAM" id="Phobius"/>
    </source>
</evidence>
<keyword evidence="3 14" id="KW-0813">Transport</keyword>
<keyword evidence="9 14" id="KW-0496">Mitochondrion</keyword>
<keyword evidence="6 14" id="KW-0375">Hydrogen ion transport</keyword>
<feature type="compositionally biased region" description="Polar residues" evidence="15">
    <location>
        <begin position="40"/>
        <end position="49"/>
    </location>
</feature>
<dbReference type="GO" id="GO:0015078">
    <property type="term" value="F:proton transmembrane transporter activity"/>
    <property type="evidence" value="ECO:0007669"/>
    <property type="project" value="InterPro"/>
</dbReference>
<evidence type="ECO:0000256" key="8">
    <source>
        <dbReference type="ARBA" id="ARBA00023065"/>
    </source>
</evidence>
<dbReference type="EMBL" id="KT594624">
    <property type="protein sequence ID" value="ALG35754.1"/>
    <property type="molecule type" value="Genomic_DNA"/>
</dbReference>
<dbReference type="GeneID" id="26048193"/>
<dbReference type="Pfam" id="PF00895">
    <property type="entry name" value="ATP-synt_8"/>
    <property type="match status" value="1"/>
</dbReference>
<comment type="subunit">
    <text evidence="13">Component of the ATP synthase complex composed at least of ATP5F1A/subunit alpha, ATP5F1B/subunit beta, ATP5MC1/subunit c (homooctomer), MT-ATP6/subunit a, MT-ATP8/subunit 8, ATP5ME/subunit e, ATP5MF/subunit f, ATP5MG/subunit g, ATP5MK/subunit k, ATP5MJ/subunit j, ATP5F1C/subunit gamma, ATP5F1D/subunit delta, ATP5F1E/subunit epsilon, ATP5PF/subunit F6, ATP5PB/subunit b, ATP5PD/subunit d, ATP5PO/subunit OSCP. ATP synthase complex consists of a soluble F(1) head domain (subunits alpha(3) and beta(3)) - the catalytic core - and a membrane F(0) domain - the membrane proton channel (subunits c, a, 8, e, f, g, k and j). These two domains are linked by a central stalk (subunits gamma, delta, and epsilon) rotating inside the F1 region and a stationary peripheral stalk (subunits F6, b, d, and OSCP).</text>
</comment>
<evidence type="ECO:0000313" key="17">
    <source>
        <dbReference type="EMBL" id="ALG35754.1"/>
    </source>
</evidence>
<evidence type="ECO:0000256" key="7">
    <source>
        <dbReference type="ARBA" id="ARBA00022989"/>
    </source>
</evidence>
<evidence type="ECO:0000256" key="12">
    <source>
        <dbReference type="ARBA" id="ARBA00053067"/>
    </source>
</evidence>
<dbReference type="InterPro" id="IPR001421">
    <property type="entry name" value="ATP8_metazoa"/>
</dbReference>
<dbReference type="CTD" id="4509"/>
<comment type="similarity">
    <text evidence="2 14">Belongs to the ATPase protein 8 family.</text>
</comment>
<evidence type="ECO:0000256" key="9">
    <source>
        <dbReference type="ARBA" id="ARBA00023128"/>
    </source>
</evidence>
<dbReference type="InterPro" id="IPR050635">
    <property type="entry name" value="ATPase_protein_8"/>
</dbReference>
<protein>
    <recommendedName>
        <fullName evidence="14">ATP synthase complex subunit 8</fullName>
    </recommendedName>
</protein>
<comment type="subcellular location">
    <subcellularLocation>
        <location evidence="1 14">Mitochondrion membrane</location>
        <topology evidence="1 14">Single-pass membrane protein</topology>
    </subcellularLocation>
</comment>
<comment type="function">
    <text evidence="12">Subunit 8, of the mitochondrial membrane ATP synthase complex (F(1)F(0) ATP synthase or Complex V) that produces ATP from ADP in the presence of a proton gradient across the membrane which is generated by electron transport complexes of the respiratory chain. ATP synthase complex consist of a soluble F(1) head domain - the catalytic core - and a membrane F(1) domain - the membrane proton channel. These two domains are linked by a central stalk rotating inside the F(1) region and a stationary peripheral stalk. During catalysis, ATP synthesis in the catalytic domain of F(1) is coupled via a rotary mechanism of the central stalk subunits to proton translocation. In vivo, can only synthesize ATP although its ATP hydrolase activity can be activated artificially in vitro. Part of the complex F(0) domain.</text>
</comment>
<feature type="transmembrane region" description="Helical" evidence="16">
    <location>
        <begin position="9"/>
        <end position="29"/>
    </location>
</feature>
<dbReference type="PANTHER" id="PTHR39937:SF1">
    <property type="entry name" value="ATP SYNTHASE PROTEIN 8"/>
    <property type="match status" value="1"/>
</dbReference>
<proteinExistence type="inferred from homology"/>
<dbReference type="KEGG" id="xco:26048193"/>
<evidence type="ECO:0000256" key="1">
    <source>
        <dbReference type="ARBA" id="ARBA00004304"/>
    </source>
</evidence>
<evidence type="ECO:0000256" key="13">
    <source>
        <dbReference type="ARBA" id="ARBA00064647"/>
    </source>
</evidence>
<gene>
    <name evidence="17" type="primary">ATP8</name>
</gene>
<keyword evidence="11" id="KW-0066">ATP synthesis</keyword>
<accession>A0A0U2L5V1</accession>
<dbReference type="GO" id="GO:0031966">
    <property type="term" value="C:mitochondrial membrane"/>
    <property type="evidence" value="ECO:0007669"/>
    <property type="project" value="UniProtKB-SubCell"/>
</dbReference>
<dbReference type="RefSeq" id="YP_009172390.1">
    <property type="nucleotide sequence ID" value="NC_028083.1"/>
</dbReference>
<evidence type="ECO:0000256" key="15">
    <source>
        <dbReference type="SAM" id="MobiDB-lite"/>
    </source>
</evidence>
<dbReference type="GO" id="GO:0015986">
    <property type="term" value="P:proton motive force-driven ATP synthesis"/>
    <property type="evidence" value="ECO:0007669"/>
    <property type="project" value="InterPro"/>
</dbReference>
<dbReference type="OrthoDB" id="8734014at2759"/>
<evidence type="ECO:0000256" key="5">
    <source>
        <dbReference type="ARBA" id="ARBA00022692"/>
    </source>
</evidence>
<evidence type="ECO:0000256" key="6">
    <source>
        <dbReference type="ARBA" id="ARBA00022781"/>
    </source>
</evidence>
<evidence type="ECO:0000256" key="11">
    <source>
        <dbReference type="ARBA" id="ARBA00023310"/>
    </source>
</evidence>
<keyword evidence="10 16" id="KW-0472">Membrane</keyword>
<geneLocation type="mitochondrion" evidence="17"/>
<reference evidence="17" key="1">
    <citation type="journal article" date="2015" name="Mitochondrial DNA">
        <title>The complete mitochondrial genome of the Monterrey platyfish (Xiphophorus couchianus).</title>
        <authorList>
            <person name="Zhang K."/>
            <person name="Liu S."/>
            <person name="Chen D.Y."/>
            <person name="Chen X."/>
            <person name="Zhang G.Y."/>
        </authorList>
    </citation>
    <scope>NUCLEOTIDE SEQUENCE</scope>
</reference>
<evidence type="ECO:0000256" key="4">
    <source>
        <dbReference type="ARBA" id="ARBA00022547"/>
    </source>
</evidence>
<dbReference type="GO" id="GO:0045259">
    <property type="term" value="C:proton-transporting ATP synthase complex"/>
    <property type="evidence" value="ECO:0007669"/>
    <property type="project" value="UniProtKB-KW"/>
</dbReference>
<evidence type="ECO:0000256" key="10">
    <source>
        <dbReference type="ARBA" id="ARBA00023136"/>
    </source>
</evidence>
<sequence length="55" mass="6439">MPQLIPSPWLAYLLFSWVVFSVIVLPKVLTHTFPEAPAPQTKQAPQTEPWNWLWH</sequence>
<keyword evidence="8 14" id="KW-0406">Ion transport</keyword>
<evidence type="ECO:0000256" key="14">
    <source>
        <dbReference type="RuleBase" id="RU003661"/>
    </source>
</evidence>
<name>A0A0U2L5V1_9TELE</name>
<feature type="region of interest" description="Disordered" evidence="15">
    <location>
        <begin position="35"/>
        <end position="55"/>
    </location>
</feature>
<keyword evidence="4 14" id="KW-0138">CF(0)</keyword>
<dbReference type="AlphaFoldDB" id="A0A0U2L5V1"/>